<dbReference type="STRING" id="183.GCA_002009735_01627"/>
<keyword evidence="2" id="KW-1185">Reference proteome</keyword>
<dbReference type="AlphaFoldDB" id="H2CDN6"/>
<accession>H2CDN6</accession>
<reference evidence="1 2" key="1">
    <citation type="submission" date="2011-10" db="EMBL/GenBank/DDBJ databases">
        <title>The Improved High-Quality Draft genome of Leptonema illini DSM 21528.</title>
        <authorList>
            <consortium name="US DOE Joint Genome Institute (JGI-PGF)"/>
            <person name="Lucas S."/>
            <person name="Copeland A."/>
            <person name="Lapidus A."/>
            <person name="Glavina del Rio T."/>
            <person name="Dalin E."/>
            <person name="Tice H."/>
            <person name="Bruce D."/>
            <person name="Goodwin L."/>
            <person name="Pitluck S."/>
            <person name="Peters L."/>
            <person name="Mikhailova N."/>
            <person name="Held B."/>
            <person name="Kyrpides N."/>
            <person name="Mavromatis K."/>
            <person name="Ivanova N."/>
            <person name="Markowitz V."/>
            <person name="Cheng J.-F."/>
            <person name="Hugenholtz P."/>
            <person name="Woyke T."/>
            <person name="Wu D."/>
            <person name="Gronow S."/>
            <person name="Wellnitz S."/>
            <person name="Brambilla E.-M."/>
            <person name="Klenk H.-P."/>
            <person name="Eisen J.A."/>
        </authorList>
    </citation>
    <scope>NUCLEOTIDE SEQUENCE [LARGE SCALE GENOMIC DNA]</scope>
    <source>
        <strain evidence="1 2">DSM 21528</strain>
    </source>
</reference>
<proteinExistence type="predicted"/>
<protein>
    <submittedName>
        <fullName evidence="1">Uncharacterized protein</fullName>
    </submittedName>
</protein>
<organism evidence="1 2">
    <name type="scientific">Leptonema illini DSM 21528</name>
    <dbReference type="NCBI Taxonomy" id="929563"/>
    <lineage>
        <taxon>Bacteria</taxon>
        <taxon>Pseudomonadati</taxon>
        <taxon>Spirochaetota</taxon>
        <taxon>Spirochaetia</taxon>
        <taxon>Leptospirales</taxon>
        <taxon>Leptospiraceae</taxon>
        <taxon>Leptonema</taxon>
    </lineage>
</organism>
<sequence length="226" mass="25581">MDSYDASVGKGVNRHTAISSGRLALLCLPLLLSLQCMAFASVQVSKQIDHRRNRITYECEPDYSHIGCTERSPTATYVVLPALTADIYILYAASVANPYYGFGYFGLSYMGLGMLSKHPIGYDRVLRYEEWHGHPNEPLSESEDTFYTILHRPARSDDQALYCSELINEVNRKAITLKAFKAKGITLNEDRLKDITQNSEMILLAEDIDGYEKTVCLFAYQAREER</sequence>
<evidence type="ECO:0000313" key="1">
    <source>
        <dbReference type="EMBL" id="EHQ07574.1"/>
    </source>
</evidence>
<gene>
    <name evidence="1" type="ORF">Lepil_2905</name>
</gene>
<dbReference type="HOGENOM" id="CLU_1223483_0_0_12"/>
<dbReference type="EMBL" id="JH597773">
    <property type="protein sequence ID" value="EHQ07574.1"/>
    <property type="molecule type" value="Genomic_DNA"/>
</dbReference>
<dbReference type="Proteomes" id="UP000005737">
    <property type="component" value="Unassembled WGS sequence"/>
</dbReference>
<evidence type="ECO:0000313" key="2">
    <source>
        <dbReference type="Proteomes" id="UP000005737"/>
    </source>
</evidence>
<dbReference type="RefSeq" id="WP_002773581.1">
    <property type="nucleotide sequence ID" value="NZ_JH597773.1"/>
</dbReference>
<name>H2CDN6_9LEPT</name>